<sequence>MKQQTELNRGLEERHITLMSLGAAIGVGLFLGSAKAIQLAGPAILLGYLIGGIIIFIIMRALGELAVREPIAGSFAEYARKYVSPLA</sequence>
<keyword evidence="7" id="KW-0029">Amino-acid transport</keyword>
<dbReference type="EMBL" id="DAAQRD010000191">
    <property type="protein sequence ID" value="HAE0521409.1"/>
    <property type="molecule type" value="Genomic_DNA"/>
</dbReference>
<gene>
    <name evidence="19" type="ORF">G2720_26815</name>
</gene>
<comment type="similarity">
    <text evidence="2">Belongs to the amino acid-polyamine-organocation (APC) superfamily. Amino acid transporter (AAT) (TC 2.A.3.1) family.</text>
</comment>
<protein>
    <recommendedName>
        <fullName evidence="11">Aromatic amino acid transport protein AroP</fullName>
    </recommendedName>
    <alternativeName>
        <fullName evidence="12">Aromatic amino acid:H(+) symporter AroP</fullName>
    </alternativeName>
    <alternativeName>
        <fullName evidence="13">General aromatic amino acid permease</fullName>
    </alternativeName>
</protein>
<keyword evidence="6 17" id="KW-0812">Transmembrane</keyword>
<comment type="catalytic activity">
    <reaction evidence="16">
        <text>L-phenylalanine(in) + H(+)(in) = L-phenylalanine(out) + H(+)(out)</text>
        <dbReference type="Rhea" id="RHEA:28923"/>
        <dbReference type="ChEBI" id="CHEBI:15378"/>
        <dbReference type="ChEBI" id="CHEBI:58095"/>
    </reaction>
    <physiologicalReaction direction="right-to-left" evidence="16">
        <dbReference type="Rhea" id="RHEA:28925"/>
    </physiologicalReaction>
</comment>
<evidence type="ECO:0000256" key="1">
    <source>
        <dbReference type="ARBA" id="ARBA00004429"/>
    </source>
</evidence>
<evidence type="ECO:0000256" key="10">
    <source>
        <dbReference type="ARBA" id="ARBA00037317"/>
    </source>
</evidence>
<evidence type="ECO:0000256" key="2">
    <source>
        <dbReference type="ARBA" id="ARBA00008583"/>
    </source>
</evidence>
<keyword evidence="3" id="KW-0813">Transport</keyword>
<accession>A0A724X1R2</accession>
<dbReference type="Gene3D" id="1.20.1740.10">
    <property type="entry name" value="Amino acid/polyamine transporter I"/>
    <property type="match status" value="1"/>
</dbReference>
<name>A0A724X1R2_SALEP</name>
<evidence type="ECO:0000256" key="7">
    <source>
        <dbReference type="ARBA" id="ARBA00022970"/>
    </source>
</evidence>
<evidence type="ECO:0000256" key="8">
    <source>
        <dbReference type="ARBA" id="ARBA00022989"/>
    </source>
</evidence>
<reference evidence="19" key="1">
    <citation type="journal article" date="2018" name="Genome Biol.">
        <title>SKESA: strategic k-mer extension for scrupulous assemblies.</title>
        <authorList>
            <person name="Souvorov A."/>
            <person name="Agarwala R."/>
            <person name="Lipman D.J."/>
        </authorList>
    </citation>
    <scope>NUCLEOTIDE SEQUENCE</scope>
    <source>
        <strain evidence="19">P125109</strain>
    </source>
</reference>
<evidence type="ECO:0000256" key="9">
    <source>
        <dbReference type="ARBA" id="ARBA00023136"/>
    </source>
</evidence>
<dbReference type="Pfam" id="PF00324">
    <property type="entry name" value="AA_permease"/>
    <property type="match status" value="1"/>
</dbReference>
<evidence type="ECO:0000256" key="5">
    <source>
        <dbReference type="ARBA" id="ARBA00022519"/>
    </source>
</evidence>
<dbReference type="GO" id="GO:0005886">
    <property type="term" value="C:plasma membrane"/>
    <property type="evidence" value="ECO:0007669"/>
    <property type="project" value="UniProtKB-SubCell"/>
</dbReference>
<evidence type="ECO:0000256" key="4">
    <source>
        <dbReference type="ARBA" id="ARBA00022475"/>
    </source>
</evidence>
<dbReference type="PROSITE" id="PS00218">
    <property type="entry name" value="AMINO_ACID_PERMEASE_1"/>
    <property type="match status" value="1"/>
</dbReference>
<feature type="transmembrane region" description="Helical" evidence="17">
    <location>
        <begin position="43"/>
        <end position="62"/>
    </location>
</feature>
<dbReference type="AlphaFoldDB" id="A0A724X1R2"/>
<comment type="catalytic activity">
    <reaction evidence="14">
        <text>L-tryptophan(in) + H(+)(in) = L-tryptophan(out) + H(+)(out)</text>
        <dbReference type="Rhea" id="RHEA:28879"/>
        <dbReference type="ChEBI" id="CHEBI:15378"/>
        <dbReference type="ChEBI" id="CHEBI:57912"/>
    </reaction>
    <physiologicalReaction direction="right-to-left" evidence="14">
        <dbReference type="Rhea" id="RHEA:28881"/>
    </physiologicalReaction>
</comment>
<feature type="non-terminal residue" evidence="19">
    <location>
        <position position="87"/>
    </location>
</feature>
<evidence type="ECO:0000313" key="19">
    <source>
        <dbReference type="EMBL" id="HAE0521409.1"/>
    </source>
</evidence>
<evidence type="ECO:0000256" key="16">
    <source>
        <dbReference type="ARBA" id="ARBA00048776"/>
    </source>
</evidence>
<evidence type="ECO:0000256" key="13">
    <source>
        <dbReference type="ARBA" id="ARBA00042267"/>
    </source>
</evidence>
<evidence type="ECO:0000259" key="18">
    <source>
        <dbReference type="Pfam" id="PF00324"/>
    </source>
</evidence>
<evidence type="ECO:0000256" key="15">
    <source>
        <dbReference type="ARBA" id="ARBA00048727"/>
    </source>
</evidence>
<keyword evidence="8 17" id="KW-1133">Transmembrane helix</keyword>
<keyword evidence="4" id="KW-1003">Cell membrane</keyword>
<evidence type="ECO:0000256" key="14">
    <source>
        <dbReference type="ARBA" id="ARBA00048394"/>
    </source>
</evidence>
<comment type="function">
    <text evidence="10">Permease that is involved in the active transport across the cytoplasmic membrane of all three aromatic amino acids, phenylalanine, tyrosine and tryptophan.</text>
</comment>
<comment type="caution">
    <text evidence="19">The sequence shown here is derived from an EMBL/GenBank/DDBJ whole genome shotgun (WGS) entry which is preliminary data.</text>
</comment>
<comment type="subcellular location">
    <subcellularLocation>
        <location evidence="1">Cell inner membrane</location>
        <topology evidence="1">Multi-pass membrane protein</topology>
    </subcellularLocation>
</comment>
<comment type="catalytic activity">
    <reaction evidence="15">
        <text>L-tyrosine(in) + H(+)(in) = L-tyrosine(out) + H(+)(out)</text>
        <dbReference type="Rhea" id="RHEA:28875"/>
        <dbReference type="ChEBI" id="CHEBI:15378"/>
        <dbReference type="ChEBI" id="CHEBI:58315"/>
    </reaction>
    <physiologicalReaction direction="right-to-left" evidence="15">
        <dbReference type="Rhea" id="RHEA:28877"/>
    </physiologicalReaction>
</comment>
<evidence type="ECO:0000256" key="3">
    <source>
        <dbReference type="ARBA" id="ARBA00022448"/>
    </source>
</evidence>
<evidence type="ECO:0000256" key="12">
    <source>
        <dbReference type="ARBA" id="ARBA00041728"/>
    </source>
</evidence>
<dbReference type="GO" id="GO:0055085">
    <property type="term" value="P:transmembrane transport"/>
    <property type="evidence" value="ECO:0007669"/>
    <property type="project" value="InterPro"/>
</dbReference>
<dbReference type="InterPro" id="IPR004840">
    <property type="entry name" value="Amino_acid_permease_CS"/>
</dbReference>
<keyword evidence="5" id="KW-0997">Cell inner membrane</keyword>
<dbReference type="PANTHER" id="PTHR43495:SF4">
    <property type="entry name" value="AROMATIC AMINO ACID TRANSPORT PROTEIN AROP"/>
    <property type="match status" value="1"/>
</dbReference>
<evidence type="ECO:0000256" key="6">
    <source>
        <dbReference type="ARBA" id="ARBA00022692"/>
    </source>
</evidence>
<dbReference type="GO" id="GO:0006865">
    <property type="term" value="P:amino acid transport"/>
    <property type="evidence" value="ECO:0007669"/>
    <property type="project" value="UniProtKB-KW"/>
</dbReference>
<evidence type="ECO:0000256" key="11">
    <source>
        <dbReference type="ARBA" id="ARBA00040443"/>
    </source>
</evidence>
<dbReference type="InterPro" id="IPR004841">
    <property type="entry name" value="AA-permease/SLC12A_dom"/>
</dbReference>
<feature type="domain" description="Amino acid permease/ SLC12A" evidence="18">
    <location>
        <begin position="15"/>
        <end position="85"/>
    </location>
</feature>
<feature type="transmembrane region" description="Helical" evidence="17">
    <location>
        <begin position="16"/>
        <end position="37"/>
    </location>
</feature>
<organism evidence="19">
    <name type="scientific">Salmonella enteritidis PT4 (strain P125109)</name>
    <dbReference type="NCBI Taxonomy" id="550537"/>
    <lineage>
        <taxon>Bacteria</taxon>
        <taxon>Pseudomonadati</taxon>
        <taxon>Pseudomonadota</taxon>
        <taxon>Gammaproteobacteria</taxon>
        <taxon>Enterobacterales</taxon>
        <taxon>Enterobacteriaceae</taxon>
        <taxon>Salmonella</taxon>
    </lineage>
</organism>
<proteinExistence type="inferred from homology"/>
<keyword evidence="9 17" id="KW-0472">Membrane</keyword>
<dbReference type="PANTHER" id="PTHR43495">
    <property type="entry name" value="GABA PERMEASE"/>
    <property type="match status" value="1"/>
</dbReference>
<reference evidence="19" key="2">
    <citation type="submission" date="2019-01" db="EMBL/GenBank/DDBJ databases">
        <authorList>
            <consortium name="NCBI Pathogen Detection Project"/>
        </authorList>
    </citation>
    <scope>NUCLEOTIDE SEQUENCE</scope>
    <source>
        <strain evidence="19">P125109</strain>
    </source>
</reference>
<evidence type="ECO:0000256" key="17">
    <source>
        <dbReference type="SAM" id="Phobius"/>
    </source>
</evidence>